<evidence type="ECO:0000256" key="6">
    <source>
        <dbReference type="SAM" id="Phobius"/>
    </source>
</evidence>
<evidence type="ECO:0000256" key="2">
    <source>
        <dbReference type="ARBA" id="ARBA00022692"/>
    </source>
</evidence>
<keyword evidence="6" id="KW-1133">Transmembrane helix</keyword>
<evidence type="ECO:0000313" key="8">
    <source>
        <dbReference type="Proteomes" id="UP001465755"/>
    </source>
</evidence>
<dbReference type="PANTHER" id="PTHR46080">
    <property type="entry name" value="MITOCHONDRIAL SUBSTRATE CARRIER FAMILY PROTEIN J"/>
    <property type="match status" value="1"/>
</dbReference>
<dbReference type="Proteomes" id="UP001465755">
    <property type="component" value="Unassembled WGS sequence"/>
</dbReference>
<dbReference type="Pfam" id="PF00153">
    <property type="entry name" value="Mito_carr"/>
    <property type="match status" value="3"/>
</dbReference>
<evidence type="ECO:0000256" key="4">
    <source>
        <dbReference type="PROSITE-ProRule" id="PRU00282"/>
    </source>
</evidence>
<dbReference type="PANTHER" id="PTHR46080:SF3">
    <property type="entry name" value="MITOCHONDRIAL SUBSTRATE CARRIER FAMILY PROTEIN"/>
    <property type="match status" value="1"/>
</dbReference>
<dbReference type="SUPFAM" id="SSF103506">
    <property type="entry name" value="Mitochondrial carrier"/>
    <property type="match status" value="1"/>
</dbReference>
<feature type="transmembrane region" description="Helical" evidence="6">
    <location>
        <begin position="20"/>
        <end position="40"/>
    </location>
</feature>
<evidence type="ECO:0000256" key="3">
    <source>
        <dbReference type="ARBA" id="ARBA00023136"/>
    </source>
</evidence>
<feature type="repeat" description="Solcar" evidence="4">
    <location>
        <begin position="116"/>
        <end position="209"/>
    </location>
</feature>
<gene>
    <name evidence="7" type="ORF">WJX73_006445</name>
</gene>
<dbReference type="InterPro" id="IPR023395">
    <property type="entry name" value="MCP_dom_sf"/>
</dbReference>
<evidence type="ECO:0000313" key="7">
    <source>
        <dbReference type="EMBL" id="KAK9794641.1"/>
    </source>
</evidence>
<feature type="repeat" description="Solcar" evidence="4">
    <location>
        <begin position="236"/>
        <end position="324"/>
    </location>
</feature>
<accession>A0AAW1NU19</accession>
<comment type="caution">
    <text evidence="7">The sequence shown here is derived from an EMBL/GenBank/DDBJ whole genome shotgun (WGS) entry which is preliminary data.</text>
</comment>
<organism evidence="7 8">
    <name type="scientific">Symbiochloris irregularis</name>
    <dbReference type="NCBI Taxonomy" id="706552"/>
    <lineage>
        <taxon>Eukaryota</taxon>
        <taxon>Viridiplantae</taxon>
        <taxon>Chlorophyta</taxon>
        <taxon>core chlorophytes</taxon>
        <taxon>Trebouxiophyceae</taxon>
        <taxon>Trebouxiales</taxon>
        <taxon>Trebouxiaceae</taxon>
        <taxon>Symbiochloris</taxon>
    </lineage>
</organism>
<dbReference type="EMBL" id="JALJOQ010000136">
    <property type="protein sequence ID" value="KAK9794641.1"/>
    <property type="molecule type" value="Genomic_DNA"/>
</dbReference>
<feature type="repeat" description="Solcar" evidence="4">
    <location>
        <begin position="17"/>
        <end position="101"/>
    </location>
</feature>
<evidence type="ECO:0000256" key="5">
    <source>
        <dbReference type="RuleBase" id="RU000488"/>
    </source>
</evidence>
<keyword evidence="3 4" id="KW-0472">Membrane</keyword>
<reference evidence="7 8" key="1">
    <citation type="journal article" date="2024" name="Nat. Commun.">
        <title>Phylogenomics reveals the evolutionary origins of lichenization in chlorophyte algae.</title>
        <authorList>
            <person name="Puginier C."/>
            <person name="Libourel C."/>
            <person name="Otte J."/>
            <person name="Skaloud P."/>
            <person name="Haon M."/>
            <person name="Grisel S."/>
            <person name="Petersen M."/>
            <person name="Berrin J.G."/>
            <person name="Delaux P.M."/>
            <person name="Dal Grande F."/>
            <person name="Keller J."/>
        </authorList>
    </citation>
    <scope>NUCLEOTIDE SEQUENCE [LARGE SCALE GENOMIC DNA]</scope>
    <source>
        <strain evidence="7 8">SAG 2036</strain>
    </source>
</reference>
<dbReference type="AlphaFoldDB" id="A0AAW1NU19"/>
<name>A0AAW1NU19_9CHLO</name>
<evidence type="ECO:0000256" key="1">
    <source>
        <dbReference type="ARBA" id="ARBA00004141"/>
    </source>
</evidence>
<protein>
    <recommendedName>
        <fullName evidence="9">Mitochondrial carrier protein</fullName>
    </recommendedName>
</protein>
<dbReference type="GO" id="GO:0016020">
    <property type="term" value="C:membrane"/>
    <property type="evidence" value="ECO:0007669"/>
    <property type="project" value="UniProtKB-SubCell"/>
</dbReference>
<proteinExistence type="inferred from homology"/>
<comment type="similarity">
    <text evidence="5">Belongs to the mitochondrial carrier (TC 2.A.29) family.</text>
</comment>
<dbReference type="Gene3D" id="1.50.40.10">
    <property type="entry name" value="Mitochondrial carrier domain"/>
    <property type="match status" value="2"/>
</dbReference>
<comment type="subcellular location">
    <subcellularLocation>
        <location evidence="1">Membrane</location>
        <topology evidence="1">Multi-pass membrane protein</topology>
    </subcellularLocation>
</comment>
<evidence type="ECO:0008006" key="9">
    <source>
        <dbReference type="Google" id="ProtNLM"/>
    </source>
</evidence>
<sequence length="330" mass="35370">MSRGDPNDIDWSRLDKQKFIVYGAGLFSGVTVCLFPLSVIKTRQMAVQGAPSGLSGAVQVARGLVKHDGVRGLYKGFGTVMVGVLPARVLYLSTLEATKAMAYRHAEASTPNPTAAAAAANFAAGGTASLVTQCIIVPVDVISQRLMILGGTERSSGDRPPRLNGWNMARAILRAEGVRGLYRGFGLSVVTFVPSSAVWWSAYGGYQKAIWRLLDRRRAQQGNLQPIGLQPPSTSSLLTVQTMSALAAGATSACLTNPLDVLKTRLQVAQREAGGQRPTMRATARQLLQEDGPRGLLRGLLPRMVNVSMWGTAMVTCYEFLKRLSEKPGP</sequence>
<dbReference type="InterPro" id="IPR018108">
    <property type="entry name" value="MCP_transmembrane"/>
</dbReference>
<dbReference type="PROSITE" id="PS50920">
    <property type="entry name" value="SOLCAR"/>
    <property type="match status" value="3"/>
</dbReference>
<keyword evidence="8" id="KW-1185">Reference proteome</keyword>
<keyword evidence="2 4" id="KW-0812">Transmembrane</keyword>
<keyword evidence="5" id="KW-0813">Transport</keyword>